<organism evidence="3 4">
    <name type="scientific">Propioniciclava coleopterorum</name>
    <dbReference type="NCBI Taxonomy" id="2714937"/>
    <lineage>
        <taxon>Bacteria</taxon>
        <taxon>Bacillati</taxon>
        <taxon>Actinomycetota</taxon>
        <taxon>Actinomycetes</taxon>
        <taxon>Propionibacteriales</taxon>
        <taxon>Propionibacteriaceae</taxon>
        <taxon>Propioniciclava</taxon>
    </lineage>
</organism>
<evidence type="ECO:0000313" key="4">
    <source>
        <dbReference type="Proteomes" id="UP000501058"/>
    </source>
</evidence>
<dbReference type="AlphaFoldDB" id="A0A6G7Y6J8"/>
<dbReference type="InterPro" id="IPR012551">
    <property type="entry name" value="DUF1707_SHOCT-like"/>
</dbReference>
<proteinExistence type="predicted"/>
<feature type="transmembrane region" description="Helical" evidence="1">
    <location>
        <begin position="129"/>
        <end position="149"/>
    </location>
</feature>
<gene>
    <name evidence="3" type="ORF">G7070_09390</name>
</gene>
<dbReference type="EMBL" id="CP049865">
    <property type="protein sequence ID" value="QIK72442.1"/>
    <property type="molecule type" value="Genomic_DNA"/>
</dbReference>
<keyword evidence="1" id="KW-1133">Transmembrane helix</keyword>
<evidence type="ECO:0000259" key="2">
    <source>
        <dbReference type="Pfam" id="PF08044"/>
    </source>
</evidence>
<keyword evidence="1" id="KW-0472">Membrane</keyword>
<sequence>MTHPVPVEPPGDLWSRFSADPRTAPTFRASDADRDVVVGALASAFQDGRLDADEHQSRLERALSLKTLGDVVPLISDVALAPRAEPAPAPVARREGRVSKDLLRSWVTVALITNIIWLVISVTSGFANYYWPIWPMIGLGIPVVVSLIFGSGSSGRDEPDAIEGRDSDR</sequence>
<feature type="domain" description="DUF1707" evidence="2">
    <location>
        <begin position="28"/>
        <end position="77"/>
    </location>
</feature>
<keyword evidence="4" id="KW-1185">Reference proteome</keyword>
<evidence type="ECO:0000256" key="1">
    <source>
        <dbReference type="SAM" id="Phobius"/>
    </source>
</evidence>
<dbReference type="RefSeq" id="WP_166233516.1">
    <property type="nucleotide sequence ID" value="NZ_CP049865.1"/>
</dbReference>
<evidence type="ECO:0000313" key="3">
    <source>
        <dbReference type="EMBL" id="QIK72442.1"/>
    </source>
</evidence>
<keyword evidence="1" id="KW-0812">Transmembrane</keyword>
<dbReference type="Proteomes" id="UP000501058">
    <property type="component" value="Chromosome"/>
</dbReference>
<protein>
    <submittedName>
        <fullName evidence="3">DUF1707 domain-containing protein</fullName>
    </submittedName>
</protein>
<name>A0A6G7Y6J8_9ACTN</name>
<dbReference type="KEGG" id="prv:G7070_09390"/>
<accession>A0A6G7Y6J8</accession>
<feature type="transmembrane region" description="Helical" evidence="1">
    <location>
        <begin position="103"/>
        <end position="123"/>
    </location>
</feature>
<dbReference type="Pfam" id="PF08044">
    <property type="entry name" value="DUF1707"/>
    <property type="match status" value="1"/>
</dbReference>
<reference evidence="3 4" key="1">
    <citation type="submission" date="2020-03" db="EMBL/GenBank/DDBJ databases">
        <title>Propioniciclava sp. nov., isolated from Hydrophilus acuminatus.</title>
        <authorList>
            <person name="Hyun D.-W."/>
            <person name="Bae J.-W."/>
        </authorList>
    </citation>
    <scope>NUCLEOTIDE SEQUENCE [LARGE SCALE GENOMIC DNA]</scope>
    <source>
        <strain evidence="3 4">HDW11</strain>
    </source>
</reference>